<comment type="caution">
    <text evidence="9">The sequence shown here is derived from an EMBL/GenBank/DDBJ whole genome shotgun (WGS) entry which is preliminary data.</text>
</comment>
<dbReference type="EC" id="3.5.2.17" evidence="7"/>
<dbReference type="InterPro" id="IPR023416">
    <property type="entry name" value="Transthyretin/HIU_hydrolase_d"/>
</dbReference>
<dbReference type="PANTHER" id="PTHR10395">
    <property type="entry name" value="URICASE AND TRANSTHYRETIN-RELATED"/>
    <property type="match status" value="1"/>
</dbReference>
<organism evidence="9 10">
    <name type="scientific">Aquamicrobium soli</name>
    <dbReference type="NCBI Taxonomy" id="1811518"/>
    <lineage>
        <taxon>Bacteria</taxon>
        <taxon>Pseudomonadati</taxon>
        <taxon>Pseudomonadota</taxon>
        <taxon>Alphaproteobacteria</taxon>
        <taxon>Hyphomicrobiales</taxon>
        <taxon>Phyllobacteriaceae</taxon>
        <taxon>Aquamicrobium</taxon>
    </lineage>
</organism>
<accession>A0ABV7KHI3</accession>
<evidence type="ECO:0000256" key="3">
    <source>
        <dbReference type="ARBA" id="ARBA00009850"/>
    </source>
</evidence>
<evidence type="ECO:0000256" key="7">
    <source>
        <dbReference type="RuleBase" id="RU361270"/>
    </source>
</evidence>
<evidence type="ECO:0000313" key="10">
    <source>
        <dbReference type="Proteomes" id="UP001595583"/>
    </source>
</evidence>
<dbReference type="InterPro" id="IPR023418">
    <property type="entry name" value="Thyroxine_BS"/>
</dbReference>
<proteinExistence type="inferred from homology"/>
<dbReference type="Pfam" id="PF00576">
    <property type="entry name" value="Transthyretin"/>
    <property type="match status" value="1"/>
</dbReference>
<evidence type="ECO:0000256" key="5">
    <source>
        <dbReference type="ARBA" id="ARBA00022631"/>
    </source>
</evidence>
<dbReference type="Proteomes" id="UP001595583">
    <property type="component" value="Unassembled WGS sequence"/>
</dbReference>
<gene>
    <name evidence="9" type="primary">uraH</name>
    <name evidence="9" type="ORF">ACFOHJ_21455</name>
</gene>
<dbReference type="EMBL" id="JBHRTK010000028">
    <property type="protein sequence ID" value="MFC3208795.1"/>
    <property type="molecule type" value="Genomic_DNA"/>
</dbReference>
<comment type="similarity">
    <text evidence="3 7">Belongs to the transthyretin family. 5-hydroxyisourate hydrolase subfamily.</text>
</comment>
<dbReference type="CDD" id="cd05822">
    <property type="entry name" value="TLP_HIUase"/>
    <property type="match status" value="1"/>
</dbReference>
<keyword evidence="6 7" id="KW-0378">Hydrolase</keyword>
<dbReference type="NCBIfam" id="TIGR02962">
    <property type="entry name" value="hdxy_isourate"/>
    <property type="match status" value="1"/>
</dbReference>
<comment type="subunit">
    <text evidence="4 7">Homotetramer.</text>
</comment>
<name>A0ABV7KHI3_9HYPH</name>
<comment type="catalytic activity">
    <reaction evidence="1 7">
        <text>5-hydroxyisourate + H2O = 5-hydroxy-2-oxo-4-ureido-2,5-dihydro-1H-imidazole-5-carboxylate + H(+)</text>
        <dbReference type="Rhea" id="RHEA:23736"/>
        <dbReference type="ChEBI" id="CHEBI:15377"/>
        <dbReference type="ChEBI" id="CHEBI:15378"/>
        <dbReference type="ChEBI" id="CHEBI:18072"/>
        <dbReference type="ChEBI" id="CHEBI:58639"/>
        <dbReference type="EC" id="3.5.2.17"/>
    </reaction>
</comment>
<sequence length="123" mass="12782">MGQTGSGGGSLTTHVLDTATGKPAGGLSIQLFRLSGDSRILLKTVVTNADGRCDAPLLAGDAFAPGEYELVFAAGDYLRGQGVALPQPAFLDTIPLRFGLAEAVHYHVPLLVSPYGYSTYRGS</sequence>
<evidence type="ECO:0000313" key="9">
    <source>
        <dbReference type="EMBL" id="MFC3208795.1"/>
    </source>
</evidence>
<dbReference type="InterPro" id="IPR023419">
    <property type="entry name" value="Transthyretin_CS"/>
</dbReference>
<dbReference type="PROSITE" id="PS00769">
    <property type="entry name" value="TRANSTHYRETIN_2"/>
    <property type="match status" value="1"/>
</dbReference>
<feature type="domain" description="Transthyretin/hydroxyisourate hydrolase" evidence="8">
    <location>
        <begin position="11"/>
        <end position="122"/>
    </location>
</feature>
<evidence type="ECO:0000256" key="4">
    <source>
        <dbReference type="ARBA" id="ARBA00011881"/>
    </source>
</evidence>
<dbReference type="InterPro" id="IPR014306">
    <property type="entry name" value="Hydroxyisourate_hydrolase"/>
</dbReference>
<reference evidence="10" key="1">
    <citation type="journal article" date="2019" name="Int. J. Syst. Evol. Microbiol.">
        <title>The Global Catalogue of Microorganisms (GCM) 10K type strain sequencing project: providing services to taxonomists for standard genome sequencing and annotation.</title>
        <authorList>
            <consortium name="The Broad Institute Genomics Platform"/>
            <consortium name="The Broad Institute Genome Sequencing Center for Infectious Disease"/>
            <person name="Wu L."/>
            <person name="Ma J."/>
        </authorList>
    </citation>
    <scope>NUCLEOTIDE SEQUENCE [LARGE SCALE GENOMIC DNA]</scope>
    <source>
        <strain evidence="10">KCTC 52165</strain>
    </source>
</reference>
<evidence type="ECO:0000259" key="8">
    <source>
        <dbReference type="Pfam" id="PF00576"/>
    </source>
</evidence>
<keyword evidence="10" id="KW-1185">Reference proteome</keyword>
<dbReference type="GO" id="GO:0033971">
    <property type="term" value="F:hydroxyisourate hydrolase activity"/>
    <property type="evidence" value="ECO:0007669"/>
    <property type="project" value="UniProtKB-EC"/>
</dbReference>
<dbReference type="RefSeq" id="WP_378224567.1">
    <property type="nucleotide sequence ID" value="NZ_JBHRTK010000028.1"/>
</dbReference>
<dbReference type="PANTHER" id="PTHR10395:SF7">
    <property type="entry name" value="5-HYDROXYISOURATE HYDROLASE"/>
    <property type="match status" value="1"/>
</dbReference>
<dbReference type="SUPFAM" id="SSF49472">
    <property type="entry name" value="Transthyretin (synonym: prealbumin)"/>
    <property type="match status" value="1"/>
</dbReference>
<evidence type="ECO:0000256" key="1">
    <source>
        <dbReference type="ARBA" id="ARBA00001043"/>
    </source>
</evidence>
<dbReference type="PROSITE" id="PS00768">
    <property type="entry name" value="TRANSTHYRETIN_1"/>
    <property type="match status" value="1"/>
</dbReference>
<protein>
    <recommendedName>
        <fullName evidence="7">5-hydroxyisourate hydrolase</fullName>
        <shortName evidence="7">HIU hydrolase</shortName>
        <shortName evidence="7">HIUHase</shortName>
        <ecNumber evidence="7">3.5.2.17</ecNumber>
    </recommendedName>
</protein>
<comment type="function">
    <text evidence="2">Catalyzes the hydrolysis of 5-hydroxyisourate (HIU) to 2-oxo-4-hydroxy-4-carboxy-5-ureidoimidazoline (OHCU).</text>
</comment>
<dbReference type="InterPro" id="IPR036817">
    <property type="entry name" value="Transthyretin/HIU_hydrolase_sf"/>
</dbReference>
<dbReference type="Gene3D" id="2.60.40.180">
    <property type="entry name" value="Transthyretin/hydroxyisourate hydrolase domain"/>
    <property type="match status" value="1"/>
</dbReference>
<evidence type="ECO:0000256" key="6">
    <source>
        <dbReference type="ARBA" id="ARBA00022801"/>
    </source>
</evidence>
<keyword evidence="5 7" id="KW-0659">Purine metabolism</keyword>
<evidence type="ECO:0000256" key="2">
    <source>
        <dbReference type="ARBA" id="ARBA00002704"/>
    </source>
</evidence>